<dbReference type="RefSeq" id="WP_345091567.1">
    <property type="nucleotide sequence ID" value="NZ_BAAAWG010000019.1"/>
</dbReference>
<protein>
    <recommendedName>
        <fullName evidence="3">Hydroxymethylcytosylglucuronate/cytosylglucurona te synthase</fullName>
    </recommendedName>
</protein>
<evidence type="ECO:0000313" key="2">
    <source>
        <dbReference type="Proteomes" id="UP001596241"/>
    </source>
</evidence>
<evidence type="ECO:0008006" key="3">
    <source>
        <dbReference type="Google" id="ProtNLM"/>
    </source>
</evidence>
<proteinExistence type="predicted"/>
<keyword evidence="2" id="KW-1185">Reference proteome</keyword>
<dbReference type="Proteomes" id="UP001596241">
    <property type="component" value="Unassembled WGS sequence"/>
</dbReference>
<sequence>MNAPATAPGGVRIGILGVNFGWGPHAALETVISEIRQTVPEGCQVVAFGSEYGRSLMADVVDEWCEFDGSDHAALTRAAAAKNLDVALVTLEGFAARAFEAAGVRTVFVDLMPFLWRGADLAVPPLEVSHYLALRLPGLSRETLGWMRDIRNLRWIGAVVPWQPLEATRHTYGHADGNRRAIVTLGGMLGLTTRDTTTYPSLVLPGAIEALIETGFDSILIAGNTRQADLDAIVAPYRERAEFRFGPLTRAEYRTRVAESALCLSQPGLMSLLEASSCGTPLIRLPPQNVSGFQQAEIHRIATGAHTEVKWPTDVVDEAAALRKAAETEAAGNDYLYAAIADGLRRRRDATRRSVREQLKRLIPECLALPDDTWTGLVEKVGTDGAKVAAEVVLDTARAVAGKRGGAG</sequence>
<comment type="caution">
    <text evidence="1">The sequence shown here is derived from an EMBL/GenBank/DDBJ whole genome shotgun (WGS) entry which is preliminary data.</text>
</comment>
<dbReference type="SUPFAM" id="SSF53756">
    <property type="entry name" value="UDP-Glycosyltransferase/glycogen phosphorylase"/>
    <property type="match status" value="1"/>
</dbReference>
<organism evidence="1 2">
    <name type="scientific">Streptomyces ramulosus</name>
    <dbReference type="NCBI Taxonomy" id="47762"/>
    <lineage>
        <taxon>Bacteria</taxon>
        <taxon>Bacillati</taxon>
        <taxon>Actinomycetota</taxon>
        <taxon>Actinomycetes</taxon>
        <taxon>Kitasatosporales</taxon>
        <taxon>Streptomycetaceae</taxon>
        <taxon>Streptomyces</taxon>
    </lineage>
</organism>
<reference evidence="2" key="1">
    <citation type="journal article" date="2019" name="Int. J. Syst. Evol. Microbiol.">
        <title>The Global Catalogue of Microorganisms (GCM) 10K type strain sequencing project: providing services to taxonomists for standard genome sequencing and annotation.</title>
        <authorList>
            <consortium name="The Broad Institute Genomics Platform"/>
            <consortium name="The Broad Institute Genome Sequencing Center for Infectious Disease"/>
            <person name="Wu L."/>
            <person name="Ma J."/>
        </authorList>
    </citation>
    <scope>NUCLEOTIDE SEQUENCE [LARGE SCALE GENOMIC DNA]</scope>
    <source>
        <strain evidence="2">CGMCC 1.15809</strain>
    </source>
</reference>
<evidence type="ECO:0000313" key="1">
    <source>
        <dbReference type="EMBL" id="MFC5893823.1"/>
    </source>
</evidence>
<dbReference type="EMBL" id="JBHSPW010000005">
    <property type="protein sequence ID" value="MFC5893823.1"/>
    <property type="molecule type" value="Genomic_DNA"/>
</dbReference>
<name>A0ABW1FHC4_9ACTN</name>
<gene>
    <name evidence="1" type="ORF">ACFP3M_13430</name>
</gene>
<accession>A0ABW1FHC4</accession>